<organism evidence="1">
    <name type="scientific">Vibrio alginolyticus</name>
    <dbReference type="NCBI Taxonomy" id="663"/>
    <lineage>
        <taxon>Bacteria</taxon>
        <taxon>Pseudomonadati</taxon>
        <taxon>Pseudomonadota</taxon>
        <taxon>Gammaproteobacteria</taxon>
        <taxon>Vibrionales</taxon>
        <taxon>Vibrionaceae</taxon>
        <taxon>Vibrio</taxon>
    </lineage>
</organism>
<dbReference type="EMBL" id="CP017903">
    <property type="protein sequence ID" value="ARP20707.1"/>
    <property type="molecule type" value="Genomic_DNA"/>
</dbReference>
<name>A0A1W6V6D8_VIBAL</name>
<accession>A0A1W6V6D8</accession>
<proteinExistence type="predicted"/>
<sequence>MLVSQPIPDMIGGVSQQAPLMRFPNQAEEQINCKNSPVTGVSKRPNTKHVADIVGSFLDYARMKTHIIDRDETERYLIGILDGEIRAWDLMTGVQYDVEGGQNVNYLRAGSVPARQAYKAMTLGDDTFILNTTMPVTMDYTKREGIPETEAKTKHMRIAFSGIDLNKPVAENPYNQGTNSYSSFTVLSATYSGVIYIGGKTLPYNMPVNDNSPRIILEMLKKNSINAWLNGTSVYFEVDVRDDVSLTDNSQATVEYTYYRSHWDSGDRKWVRHEYTWTEIETLTGLTQMMASIQTAPLTPASPQGFVWIRQADYSVNYDITVNGTKCSITTPEATSDQARAGLNSSKMTDDLIAQINEATSTHGCVAARIGNTIHIRAADNQEFDLEVSDGLYGEALKMAKGTVEDQTDLPPDGVEGHVIHVAGKADAENDGYYVKWVDETSMWTESTAYGLANEFNHASMPHMLRRYQDSSKVSTNNPYGIYFKLEQGVWSKRTVGDGLSAPIPSFVSTQDESGAMTQERYISAMAFFRGRLWFLGGDYACGSVVGDKFNFFRSTALTVLDDDPIDGYTDLTGQAETIHAAVPSSDGLVVFTERGQYLISSQGMMSPTTFEFTRIASYATDNRCDPVLIGDRISFATKTSEYTSVSEMYVADTTGVRKANEVTSHCPTYIEGSVHRLLANATSNTEFLIMRGQGETLTGRMFIYDFLMNGNERVQSAWSQWTFNGAVVVDGVLTSSELYLVMVRATSDKDKRMTVERIDLVQDPVKVKHGHPVFLDSLQECEEEPQDLREGEVAKRVKFSGGHVWYRGYPYVMRHTFSQFFLRRDERSAGDTGGRLQLRRLHLNFHETTSFYVEVETEGRELRVVHFQGRVLGHLTNIIGQVPITSGERSFPLLGESKSIAVSIFNDSIYDSCFQSAFWEGFYHNRARRF</sequence>
<reference evidence="1" key="1">
    <citation type="submission" date="2016-10" db="EMBL/GenBank/DDBJ databases">
        <title>The High Quality Genome of Vibrio alginolyticus K01M1.</title>
        <authorList>
            <person name="Wendling C."/>
            <person name="Chibani C.M."/>
            <person name="Hertel R."/>
            <person name="Sproer C."/>
            <person name="Bunk B."/>
            <person name="Overmann J."/>
            <person name="Roth O."/>
            <person name="Liesegang H."/>
        </authorList>
    </citation>
    <scope>NUCLEOTIDE SEQUENCE</scope>
    <source>
        <strain evidence="1">K05K4</strain>
    </source>
</reference>
<dbReference type="AlphaFoldDB" id="A0A1W6V6D8"/>
<protein>
    <recommendedName>
        <fullName evidence="2">Tail tubular protein B</fullName>
    </recommendedName>
</protein>
<dbReference type="InterPro" id="IPR058003">
    <property type="entry name" value="Phage_gp12"/>
</dbReference>
<evidence type="ECO:0008006" key="2">
    <source>
        <dbReference type="Google" id="ProtNLM"/>
    </source>
</evidence>
<dbReference type="RefSeq" id="WP_086047365.1">
    <property type="nucleotide sequence ID" value="NZ_CP017890.1"/>
</dbReference>
<gene>
    <name evidence="1" type="ORF">K05K4_39830</name>
</gene>
<dbReference type="Pfam" id="PF25675">
    <property type="entry name" value="Phage_nozzle"/>
    <property type="match status" value="3"/>
</dbReference>
<evidence type="ECO:0000313" key="1">
    <source>
        <dbReference type="EMBL" id="ARP20707.1"/>
    </source>
</evidence>